<feature type="non-terminal residue" evidence="3">
    <location>
        <position position="1"/>
    </location>
</feature>
<reference evidence="3" key="1">
    <citation type="submission" date="2021-02" db="EMBL/GenBank/DDBJ databases">
        <authorList>
            <person name="Nowell W R."/>
        </authorList>
    </citation>
    <scope>NUCLEOTIDE SEQUENCE</scope>
</reference>
<feature type="transmembrane region" description="Helical" evidence="1">
    <location>
        <begin position="132"/>
        <end position="151"/>
    </location>
</feature>
<organism evidence="3 4">
    <name type="scientific">Rotaria socialis</name>
    <dbReference type="NCBI Taxonomy" id="392032"/>
    <lineage>
        <taxon>Eukaryota</taxon>
        <taxon>Metazoa</taxon>
        <taxon>Spiralia</taxon>
        <taxon>Gnathifera</taxon>
        <taxon>Rotifera</taxon>
        <taxon>Eurotatoria</taxon>
        <taxon>Bdelloidea</taxon>
        <taxon>Philodinida</taxon>
        <taxon>Philodinidae</taxon>
        <taxon>Rotaria</taxon>
    </lineage>
</organism>
<dbReference type="AlphaFoldDB" id="A0A817T8G7"/>
<gene>
    <name evidence="3" type="ORF">TIS948_LOCUS18961</name>
</gene>
<sequence>GYFSMAMHIYDAQDIDSNDVLQFAVRADNSVSCETLNGIFPGLSSLKYKDPNTSAWTCVELANNNFEPPHGDTWHSDIIYIPVFPAPAPSIPIQATSSIPIQAASSIPIPDASSTPTTSVSIWAKTFAFEKINLLMVVAMSLVSMIIGTLQDFIKWHFADKATWLPWVVRGATIGILALVLNMILLYLWCKKR</sequence>
<dbReference type="Proteomes" id="UP000663825">
    <property type="component" value="Unassembled WGS sequence"/>
</dbReference>
<evidence type="ECO:0000256" key="1">
    <source>
        <dbReference type="SAM" id="Phobius"/>
    </source>
</evidence>
<evidence type="ECO:0000313" key="4">
    <source>
        <dbReference type="Proteomes" id="UP000663825"/>
    </source>
</evidence>
<feature type="transmembrane region" description="Helical" evidence="1">
    <location>
        <begin position="171"/>
        <end position="190"/>
    </location>
</feature>
<dbReference type="OrthoDB" id="10378413at2759"/>
<keyword evidence="1" id="KW-0812">Transmembrane</keyword>
<feature type="domain" description="TAR DNA-binding protein 43 N-terminal" evidence="2">
    <location>
        <begin position="18"/>
        <end position="81"/>
    </location>
</feature>
<keyword evidence="1" id="KW-1133">Transmembrane helix</keyword>
<evidence type="ECO:0000259" key="2">
    <source>
        <dbReference type="Pfam" id="PF18694"/>
    </source>
</evidence>
<protein>
    <recommendedName>
        <fullName evidence="2">TAR DNA-binding protein 43 N-terminal domain-containing protein</fullName>
    </recommendedName>
</protein>
<keyword evidence="1" id="KW-0472">Membrane</keyword>
<dbReference type="Pfam" id="PF18694">
    <property type="entry name" value="TDP-43_N"/>
    <property type="match status" value="1"/>
</dbReference>
<comment type="caution">
    <text evidence="3">The sequence shown here is derived from an EMBL/GenBank/DDBJ whole genome shotgun (WGS) entry which is preliminary data.</text>
</comment>
<dbReference type="EMBL" id="CAJNXB010003306">
    <property type="protein sequence ID" value="CAF3307551.1"/>
    <property type="molecule type" value="Genomic_DNA"/>
</dbReference>
<evidence type="ECO:0000313" key="3">
    <source>
        <dbReference type="EMBL" id="CAF3307551.1"/>
    </source>
</evidence>
<proteinExistence type="predicted"/>
<name>A0A817T8G7_9BILA</name>
<dbReference type="InterPro" id="IPR041105">
    <property type="entry name" value="TDP-43_N"/>
</dbReference>
<accession>A0A817T8G7</accession>